<dbReference type="InterPro" id="IPR017871">
    <property type="entry name" value="ABC_transporter-like_CS"/>
</dbReference>
<dbReference type="EMBL" id="SGBD01000001">
    <property type="protein sequence ID" value="RZD15061.1"/>
    <property type="molecule type" value="Genomic_DNA"/>
</dbReference>
<feature type="transmembrane region" description="Helical" evidence="7">
    <location>
        <begin position="59"/>
        <end position="79"/>
    </location>
</feature>
<dbReference type="PANTHER" id="PTHR43394">
    <property type="entry name" value="ATP-DEPENDENT PERMEASE MDL1, MITOCHONDRIAL"/>
    <property type="match status" value="1"/>
</dbReference>
<comment type="subcellular location">
    <subcellularLocation>
        <location evidence="1">Cell membrane</location>
        <topology evidence="1">Multi-pass membrane protein</topology>
    </subcellularLocation>
</comment>
<evidence type="ECO:0000313" key="10">
    <source>
        <dbReference type="EMBL" id="RZD15061.1"/>
    </source>
</evidence>
<evidence type="ECO:0000256" key="1">
    <source>
        <dbReference type="ARBA" id="ARBA00004651"/>
    </source>
</evidence>
<gene>
    <name evidence="10" type="ORF">EVJ47_01950</name>
</gene>
<dbReference type="AlphaFoldDB" id="A0A519BCQ4"/>
<dbReference type="SMART" id="SM00382">
    <property type="entry name" value="AAA"/>
    <property type="match status" value="1"/>
</dbReference>
<dbReference type="PROSITE" id="PS50893">
    <property type="entry name" value="ABC_TRANSPORTER_2"/>
    <property type="match status" value="1"/>
</dbReference>
<sequence length="584" mass="65720">MRKDFNILKRLVPYILPYKKRLILAMISMAIVSVLTGLLAYVVKPLINNIFITKSYEDLLLIPILVMAIFVVKNIFYYAEFYYIGNVGQNIIRTLRDEVYSAIVKFPVPKLNKIPTGVLIARITYDINIIQRTVSDSVSAVMKDILTILVLIVVVFYMDFYLAVVVFVLFPVVIIPVTLLGKKARKTSTDTQTEMGNITKFLDETISSLRTVKAYNMEELEISRFKKLSDNLYRFLMRMTKIRGLTVPFVELIGGVSVSLIIFVGGLQVIKFGYTPGNFFSFLTAILLLYEPVKSLSRLNNSLQEGIAAGTRIFEIIDGESEKMGAHQRSLPEEISSLEIRNLYFSYDKSKGYDLKNINIKALKGKTIAIVGYSGAGKSTISMLIPRFYDPDSGEILVNGINIREFNLKDLRNSISYVSQQVILFNESIRFNIAYGSFSKDMKDIIKASEFAFAHDFIMKLPNGYDTIVDEAGLRLSGGEKQRILIARAFLKNAPIIVLDEATSSLDSESEKEIQGALFGTDENPYGLCQNKIAIIIAHRLSTVKRADTIYVLDNGEIVESGNHEELIEVNGIYKNLLIKQMGN</sequence>
<dbReference type="FunFam" id="3.40.50.300:FF:000218">
    <property type="entry name" value="Multidrug ABC transporter ATP-binding protein"/>
    <property type="match status" value="1"/>
</dbReference>
<dbReference type="SUPFAM" id="SSF52540">
    <property type="entry name" value="P-loop containing nucleoside triphosphate hydrolases"/>
    <property type="match status" value="1"/>
</dbReference>
<reference evidence="10 11" key="1">
    <citation type="submission" date="2019-01" db="EMBL/GenBank/DDBJ databases">
        <title>Insights into ecological role of a new deltaproteobacterial order Candidatus Sinidesulfobacterales (Sva0485) by metagenomics and metatranscriptomics.</title>
        <authorList>
            <person name="Tan S."/>
            <person name="Liu J."/>
            <person name="Fang Y."/>
            <person name="Hedlund B.P."/>
            <person name="Lian Z.H."/>
            <person name="Huang L.Y."/>
            <person name="Li J.T."/>
            <person name="Huang L.N."/>
            <person name="Li W.J."/>
            <person name="Jiang H.C."/>
            <person name="Dong H.L."/>
            <person name="Shu W.S."/>
        </authorList>
    </citation>
    <scope>NUCLEOTIDE SEQUENCE [LARGE SCALE GENOMIC DNA]</scope>
    <source>
        <strain evidence="10">AP3</strain>
    </source>
</reference>
<comment type="caution">
    <text evidence="10">The sequence shown here is derived from an EMBL/GenBank/DDBJ whole genome shotgun (WGS) entry which is preliminary data.</text>
</comment>
<evidence type="ECO:0000256" key="6">
    <source>
        <dbReference type="ARBA" id="ARBA00023136"/>
    </source>
</evidence>
<feature type="transmembrane region" description="Helical" evidence="7">
    <location>
        <begin position="244"/>
        <end position="266"/>
    </location>
</feature>
<dbReference type="Proteomes" id="UP000320813">
    <property type="component" value="Unassembled WGS sequence"/>
</dbReference>
<evidence type="ECO:0000313" key="11">
    <source>
        <dbReference type="Proteomes" id="UP000320813"/>
    </source>
</evidence>
<protein>
    <submittedName>
        <fullName evidence="10">ATP-binding cassette domain-containing protein</fullName>
    </submittedName>
</protein>
<evidence type="ECO:0000256" key="7">
    <source>
        <dbReference type="SAM" id="Phobius"/>
    </source>
</evidence>
<name>A0A519BCQ4_9DELT</name>
<dbReference type="GO" id="GO:0015421">
    <property type="term" value="F:ABC-type oligopeptide transporter activity"/>
    <property type="evidence" value="ECO:0007669"/>
    <property type="project" value="TreeGrafter"/>
</dbReference>
<dbReference type="InterPro" id="IPR027417">
    <property type="entry name" value="P-loop_NTPase"/>
</dbReference>
<dbReference type="InterPro" id="IPR039421">
    <property type="entry name" value="Type_1_exporter"/>
</dbReference>
<dbReference type="GO" id="GO:0005524">
    <property type="term" value="F:ATP binding"/>
    <property type="evidence" value="ECO:0007669"/>
    <property type="project" value="UniProtKB-KW"/>
</dbReference>
<evidence type="ECO:0000256" key="3">
    <source>
        <dbReference type="ARBA" id="ARBA00022741"/>
    </source>
</evidence>
<dbReference type="InterPro" id="IPR011527">
    <property type="entry name" value="ABC1_TM_dom"/>
</dbReference>
<dbReference type="Pfam" id="PF00005">
    <property type="entry name" value="ABC_tran"/>
    <property type="match status" value="1"/>
</dbReference>
<keyword evidence="6 7" id="KW-0472">Membrane</keyword>
<dbReference type="SUPFAM" id="SSF90123">
    <property type="entry name" value="ABC transporter transmembrane region"/>
    <property type="match status" value="1"/>
</dbReference>
<dbReference type="PROSITE" id="PS00211">
    <property type="entry name" value="ABC_TRANSPORTER_1"/>
    <property type="match status" value="1"/>
</dbReference>
<proteinExistence type="predicted"/>
<keyword evidence="3" id="KW-0547">Nucleotide-binding</keyword>
<dbReference type="PANTHER" id="PTHR43394:SF1">
    <property type="entry name" value="ATP-BINDING CASSETTE SUB-FAMILY B MEMBER 10, MITOCHONDRIAL"/>
    <property type="match status" value="1"/>
</dbReference>
<dbReference type="GO" id="GO:0005886">
    <property type="term" value="C:plasma membrane"/>
    <property type="evidence" value="ECO:0007669"/>
    <property type="project" value="UniProtKB-SubCell"/>
</dbReference>
<dbReference type="CDD" id="cd18552">
    <property type="entry name" value="ABC_6TM_MsbA_like"/>
    <property type="match status" value="1"/>
</dbReference>
<evidence type="ECO:0000259" key="9">
    <source>
        <dbReference type="PROSITE" id="PS50929"/>
    </source>
</evidence>
<dbReference type="PROSITE" id="PS50929">
    <property type="entry name" value="ABC_TM1F"/>
    <property type="match status" value="1"/>
</dbReference>
<dbReference type="InterPro" id="IPR003439">
    <property type="entry name" value="ABC_transporter-like_ATP-bd"/>
</dbReference>
<accession>A0A519BCQ4</accession>
<dbReference type="Gene3D" id="1.20.1560.10">
    <property type="entry name" value="ABC transporter type 1, transmembrane domain"/>
    <property type="match status" value="1"/>
</dbReference>
<evidence type="ECO:0000259" key="8">
    <source>
        <dbReference type="PROSITE" id="PS50893"/>
    </source>
</evidence>
<feature type="domain" description="ABC transmembrane type-1" evidence="9">
    <location>
        <begin position="23"/>
        <end position="305"/>
    </location>
</feature>
<dbReference type="GO" id="GO:0016887">
    <property type="term" value="F:ATP hydrolysis activity"/>
    <property type="evidence" value="ECO:0007669"/>
    <property type="project" value="InterPro"/>
</dbReference>
<feature type="transmembrane region" description="Helical" evidence="7">
    <location>
        <begin position="164"/>
        <end position="181"/>
    </location>
</feature>
<dbReference type="InterPro" id="IPR003593">
    <property type="entry name" value="AAA+_ATPase"/>
</dbReference>
<dbReference type="Pfam" id="PF00664">
    <property type="entry name" value="ABC_membrane"/>
    <property type="match status" value="1"/>
</dbReference>
<dbReference type="InterPro" id="IPR036640">
    <property type="entry name" value="ABC1_TM_sf"/>
</dbReference>
<feature type="domain" description="ABC transporter" evidence="8">
    <location>
        <begin position="338"/>
        <end position="580"/>
    </location>
</feature>
<feature type="transmembrane region" description="Helical" evidence="7">
    <location>
        <begin position="140"/>
        <end position="158"/>
    </location>
</feature>
<dbReference type="Gene3D" id="3.40.50.300">
    <property type="entry name" value="P-loop containing nucleotide triphosphate hydrolases"/>
    <property type="match status" value="1"/>
</dbReference>
<keyword evidence="2 7" id="KW-0812">Transmembrane</keyword>
<evidence type="ECO:0000256" key="2">
    <source>
        <dbReference type="ARBA" id="ARBA00022692"/>
    </source>
</evidence>
<keyword evidence="4 10" id="KW-0067">ATP-binding</keyword>
<evidence type="ECO:0000256" key="5">
    <source>
        <dbReference type="ARBA" id="ARBA00022989"/>
    </source>
</evidence>
<feature type="transmembrane region" description="Helical" evidence="7">
    <location>
        <begin position="21"/>
        <end position="43"/>
    </location>
</feature>
<evidence type="ECO:0000256" key="4">
    <source>
        <dbReference type="ARBA" id="ARBA00022840"/>
    </source>
</evidence>
<keyword evidence="5 7" id="KW-1133">Transmembrane helix</keyword>
<organism evidence="10 11">
    <name type="scientific">Candidatus Acidulodesulfobacterium ferriphilum</name>
    <dbReference type="NCBI Taxonomy" id="2597223"/>
    <lineage>
        <taxon>Bacteria</taxon>
        <taxon>Deltaproteobacteria</taxon>
        <taxon>Candidatus Acidulodesulfobacterales</taxon>
        <taxon>Candidatus Acidulodesulfobacterium</taxon>
    </lineage>
</organism>